<gene>
    <name evidence="3" type="ORF">COCNU_14G009160</name>
</gene>
<evidence type="ECO:0000256" key="1">
    <source>
        <dbReference type="SAM" id="MobiDB-lite"/>
    </source>
</evidence>
<dbReference type="Pfam" id="PF24747">
    <property type="entry name" value="Zn-ribbon_GIR1"/>
    <property type="match status" value="1"/>
</dbReference>
<name>A0A8K0IW81_COCNU</name>
<dbReference type="OrthoDB" id="1929178at2759"/>
<evidence type="ECO:0000313" key="4">
    <source>
        <dbReference type="Proteomes" id="UP000797356"/>
    </source>
</evidence>
<dbReference type="PANTHER" id="PTHR33177:SF24">
    <property type="entry name" value="FILAMENTOUS HEMAGGLUTININ TRANSPORTER"/>
    <property type="match status" value="1"/>
</dbReference>
<sequence>MLMATEVSSLARILSAYKEEKGEGKGERERNLVPCDFVGGCGGGAVGVDIDYQVPPSGSEKRLDSPFGRIHLQKSGPAPANRELQDLNLPPASDVAEAGGVAPPPEDSATTDLNLVASAASEYHSVCTLEKVRHALERAERESRGKPHQRRMHRSPSSSSSSSASSTSSLKRREGEEELDGSDSSSGSLMAARCPRCLLYVLVANRDPRCPGCRSHVPVSAIYRKKPRASFSSPSDQL</sequence>
<accession>A0A8K0IW81</accession>
<keyword evidence="4" id="KW-1185">Reference proteome</keyword>
<reference evidence="3" key="2">
    <citation type="submission" date="2019-07" db="EMBL/GenBank/DDBJ databases">
        <authorList>
            <person name="Yang Y."/>
            <person name="Bocs S."/>
            <person name="Baudouin L."/>
        </authorList>
    </citation>
    <scope>NUCLEOTIDE SEQUENCE</scope>
    <source>
        <tissue evidence="3">Spear leaf of Hainan Tall coconut</tissue>
    </source>
</reference>
<feature type="compositionally biased region" description="Low complexity" evidence="1">
    <location>
        <begin position="155"/>
        <end position="169"/>
    </location>
</feature>
<dbReference type="InterPro" id="IPR055281">
    <property type="entry name" value="GIR1-2/SIED1"/>
</dbReference>
<dbReference type="Proteomes" id="UP000797356">
    <property type="component" value="Chromosome 14"/>
</dbReference>
<organism evidence="3 4">
    <name type="scientific">Cocos nucifera</name>
    <name type="common">Coconut palm</name>
    <dbReference type="NCBI Taxonomy" id="13894"/>
    <lineage>
        <taxon>Eukaryota</taxon>
        <taxon>Viridiplantae</taxon>
        <taxon>Streptophyta</taxon>
        <taxon>Embryophyta</taxon>
        <taxon>Tracheophyta</taxon>
        <taxon>Spermatophyta</taxon>
        <taxon>Magnoliopsida</taxon>
        <taxon>Liliopsida</taxon>
        <taxon>Arecaceae</taxon>
        <taxon>Arecoideae</taxon>
        <taxon>Cocoseae</taxon>
        <taxon>Attaleinae</taxon>
        <taxon>Cocos</taxon>
    </lineage>
</organism>
<feature type="domain" description="GIR1-like zinc ribbon" evidence="2">
    <location>
        <begin position="192"/>
        <end position="217"/>
    </location>
</feature>
<comment type="caution">
    <text evidence="3">The sequence shown here is derived from an EMBL/GenBank/DDBJ whole genome shotgun (WGS) entry which is preliminary data.</text>
</comment>
<proteinExistence type="predicted"/>
<evidence type="ECO:0000259" key="2">
    <source>
        <dbReference type="Pfam" id="PF24747"/>
    </source>
</evidence>
<feature type="region of interest" description="Disordered" evidence="1">
    <location>
        <begin position="91"/>
        <end position="110"/>
    </location>
</feature>
<evidence type="ECO:0000313" key="3">
    <source>
        <dbReference type="EMBL" id="KAG1368448.1"/>
    </source>
</evidence>
<dbReference type="EMBL" id="CM017885">
    <property type="protein sequence ID" value="KAG1368448.1"/>
    <property type="molecule type" value="Genomic_DNA"/>
</dbReference>
<reference evidence="3" key="1">
    <citation type="journal article" date="2017" name="Gigascience">
        <title>The genome draft of coconut (Cocos nucifera).</title>
        <authorList>
            <person name="Xiao Y."/>
            <person name="Xu P."/>
            <person name="Fan H."/>
            <person name="Baudouin L."/>
            <person name="Xia W."/>
            <person name="Bocs S."/>
            <person name="Xu J."/>
            <person name="Li Q."/>
            <person name="Guo A."/>
            <person name="Zhou L."/>
            <person name="Li J."/>
            <person name="Wu Y."/>
            <person name="Ma Z."/>
            <person name="Armero A."/>
            <person name="Issali A.E."/>
            <person name="Liu N."/>
            <person name="Peng M."/>
            <person name="Yang Y."/>
        </authorList>
    </citation>
    <scope>NUCLEOTIDE SEQUENCE</scope>
    <source>
        <tissue evidence="3">Spear leaf of Hainan Tall coconut</tissue>
    </source>
</reference>
<dbReference type="PANTHER" id="PTHR33177">
    <property type="entry name" value="PUTATIVE-RELATED"/>
    <property type="match status" value="1"/>
</dbReference>
<dbReference type="InterPro" id="IPR056440">
    <property type="entry name" value="Zn-ribbon_GIR1"/>
</dbReference>
<protein>
    <submittedName>
        <fullName evidence="3">Putative dachshund</fullName>
    </submittedName>
</protein>
<feature type="region of interest" description="Disordered" evidence="1">
    <location>
        <begin position="138"/>
        <end position="188"/>
    </location>
</feature>
<dbReference type="AlphaFoldDB" id="A0A8K0IW81"/>
<feature type="region of interest" description="Disordered" evidence="1">
    <location>
        <begin position="56"/>
        <end position="86"/>
    </location>
</feature>